<dbReference type="GO" id="GO:0003700">
    <property type="term" value="F:DNA-binding transcription factor activity"/>
    <property type="evidence" value="ECO:0007669"/>
    <property type="project" value="InterPro"/>
</dbReference>
<dbReference type="HOGENOM" id="CLU_083287_3_1_6"/>
<protein>
    <submittedName>
        <fullName evidence="2">Transcriptional regulator</fullName>
    </submittedName>
</protein>
<dbReference type="InterPro" id="IPR036390">
    <property type="entry name" value="WH_DNA-bd_sf"/>
</dbReference>
<dbReference type="Proteomes" id="UP000009144">
    <property type="component" value="Chromosome"/>
</dbReference>
<dbReference type="PANTHER" id="PTHR33164:SF5">
    <property type="entry name" value="ORGANIC HYDROPEROXIDE RESISTANCE TRANSCRIPTIONAL REGULATOR"/>
    <property type="match status" value="1"/>
</dbReference>
<dbReference type="PROSITE" id="PS50995">
    <property type="entry name" value="HTH_MARR_2"/>
    <property type="match status" value="1"/>
</dbReference>
<dbReference type="eggNOG" id="COG1846">
    <property type="taxonomic scope" value="Bacteria"/>
</dbReference>
<keyword evidence="3" id="KW-1185">Reference proteome</keyword>
<dbReference type="EMBL" id="CP003390">
    <property type="protein sequence ID" value="AFI84621.1"/>
    <property type="molecule type" value="Genomic_DNA"/>
</dbReference>
<dbReference type="Gene3D" id="1.10.10.10">
    <property type="entry name" value="Winged helix-like DNA-binding domain superfamily/Winged helix DNA-binding domain"/>
    <property type="match status" value="1"/>
</dbReference>
<accession>I1XJQ2</accession>
<dbReference type="AlphaFoldDB" id="I1XJQ2"/>
<organism evidence="2 3">
    <name type="scientific">Methylophaga nitratireducenticrescens</name>
    <dbReference type="NCBI Taxonomy" id="754476"/>
    <lineage>
        <taxon>Bacteria</taxon>
        <taxon>Pseudomonadati</taxon>
        <taxon>Pseudomonadota</taxon>
        <taxon>Gammaproteobacteria</taxon>
        <taxon>Thiotrichales</taxon>
        <taxon>Piscirickettsiaceae</taxon>
        <taxon>Methylophaga</taxon>
    </lineage>
</organism>
<evidence type="ECO:0000313" key="2">
    <source>
        <dbReference type="EMBL" id="AFI84621.1"/>
    </source>
</evidence>
<dbReference type="PATRIC" id="fig|754476.3.peg.1782"/>
<dbReference type="SMART" id="SM00347">
    <property type="entry name" value="HTH_MARR"/>
    <property type="match status" value="1"/>
</dbReference>
<dbReference type="KEGG" id="mej:Q7A_1803"/>
<dbReference type="OrthoDB" id="9806864at2"/>
<sequence length="138" mass="15034">MGPLLQDQVCFALYSTSGEVTKAYGKLLKQHRLTYPQFVVMMALWKNDGASPTQLASVVGLSKATLSPILKKLEATGYLLRKSVPDNEKTKSMVLTQKGREFAGEGEAIAKMALCATGLNETEVNQLIAICNKIKNNL</sequence>
<dbReference type="SUPFAM" id="SSF46785">
    <property type="entry name" value="Winged helix' DNA-binding domain"/>
    <property type="match status" value="1"/>
</dbReference>
<dbReference type="STRING" id="754476.Q7A_1803"/>
<dbReference type="InterPro" id="IPR039422">
    <property type="entry name" value="MarR/SlyA-like"/>
</dbReference>
<dbReference type="PRINTS" id="PR00598">
    <property type="entry name" value="HTHMARR"/>
</dbReference>
<dbReference type="PANTHER" id="PTHR33164">
    <property type="entry name" value="TRANSCRIPTIONAL REGULATOR, MARR FAMILY"/>
    <property type="match status" value="1"/>
</dbReference>
<comment type="subcellular location">
    <subcellularLocation>
        <location evidence="1">Cytoplasm</location>
    </subcellularLocation>
</comment>
<proteinExistence type="predicted"/>
<dbReference type="CDD" id="cd00090">
    <property type="entry name" value="HTH_ARSR"/>
    <property type="match status" value="1"/>
</dbReference>
<evidence type="ECO:0000256" key="1">
    <source>
        <dbReference type="ARBA" id="ARBA00004496"/>
    </source>
</evidence>
<dbReference type="InterPro" id="IPR000835">
    <property type="entry name" value="HTH_MarR-typ"/>
</dbReference>
<dbReference type="Pfam" id="PF01047">
    <property type="entry name" value="MarR"/>
    <property type="match status" value="1"/>
</dbReference>
<gene>
    <name evidence="2" type="ordered locus">Q7A_1803</name>
</gene>
<reference evidence="2 3" key="1">
    <citation type="journal article" date="2012" name="J. Bacteriol.">
        <title>Complete genome sequences of Methylophaga sp. strain JAM1 and Methylophaga sp. strain JAM7.</title>
        <authorList>
            <person name="Villeneuve C."/>
            <person name="Martineau C."/>
            <person name="Mauffrey F."/>
            <person name="Villemur R."/>
        </authorList>
    </citation>
    <scope>NUCLEOTIDE SEQUENCE [LARGE SCALE GENOMIC DNA]</scope>
    <source>
        <strain evidence="2 3">JAM1</strain>
    </source>
</reference>
<dbReference type="RefSeq" id="WP_014706992.1">
    <property type="nucleotide sequence ID" value="NC_017857.3"/>
</dbReference>
<dbReference type="GO" id="GO:0005737">
    <property type="term" value="C:cytoplasm"/>
    <property type="evidence" value="ECO:0007669"/>
    <property type="project" value="UniProtKB-SubCell"/>
</dbReference>
<dbReference type="InterPro" id="IPR011991">
    <property type="entry name" value="ArsR-like_HTH"/>
</dbReference>
<reference evidence="2 3" key="2">
    <citation type="journal article" date="2013" name="Int. J. Syst. Evol. Microbiol.">
        <title>Methylophaga nitratireducenticrescens sp. nov. and Methylophaga frappieri sp. nov., isolated from the biofilm of the methanol-fed denitrification system treating the seawater at the Montreal Biodome.</title>
        <authorList>
            <person name="Villeneuve C."/>
            <person name="Martineau C."/>
            <person name="Mauffrey F."/>
            <person name="Villemur R."/>
        </authorList>
    </citation>
    <scope>NUCLEOTIDE SEQUENCE [LARGE SCALE GENOMIC DNA]</scope>
    <source>
        <strain evidence="2 3">JAM1</strain>
    </source>
</reference>
<dbReference type="GO" id="GO:0006950">
    <property type="term" value="P:response to stress"/>
    <property type="evidence" value="ECO:0007669"/>
    <property type="project" value="TreeGrafter"/>
</dbReference>
<name>I1XJQ2_METNJ</name>
<evidence type="ECO:0000313" key="3">
    <source>
        <dbReference type="Proteomes" id="UP000009144"/>
    </source>
</evidence>
<dbReference type="InterPro" id="IPR036388">
    <property type="entry name" value="WH-like_DNA-bd_sf"/>
</dbReference>